<keyword evidence="5 9" id="KW-0378">Hydrolase</keyword>
<evidence type="ECO:0000256" key="6">
    <source>
        <dbReference type="ARBA" id="ARBA00023295"/>
    </source>
</evidence>
<evidence type="ECO:0000256" key="2">
    <source>
        <dbReference type="ARBA" id="ARBA00005336"/>
    </source>
</evidence>
<dbReference type="EMBL" id="CP129683">
    <property type="protein sequence ID" value="XDS50422.1"/>
    <property type="molecule type" value="Genomic_DNA"/>
</dbReference>
<gene>
    <name evidence="10" type="ORF">QN062_08550</name>
    <name evidence="9" type="ORF">QN216_02740</name>
    <name evidence="8" type="ORF">QN217_07705</name>
</gene>
<evidence type="ECO:0000256" key="5">
    <source>
        <dbReference type="ARBA" id="ARBA00022801"/>
    </source>
</evidence>
<evidence type="ECO:0000259" key="7">
    <source>
        <dbReference type="SMART" id="SM01217"/>
    </source>
</evidence>
<dbReference type="Gene3D" id="3.20.20.300">
    <property type="entry name" value="Glycoside hydrolase, family 3, N-terminal domain"/>
    <property type="match status" value="1"/>
</dbReference>
<dbReference type="SUPFAM" id="SSF52279">
    <property type="entry name" value="Beta-D-glucan exohydrolase, C-terminal domain"/>
    <property type="match status" value="1"/>
</dbReference>
<organism evidence="9">
    <name type="scientific">Bifidobacterium fermentum</name>
    <dbReference type="NCBI Taxonomy" id="3059035"/>
    <lineage>
        <taxon>Bacteria</taxon>
        <taxon>Bacillati</taxon>
        <taxon>Actinomycetota</taxon>
        <taxon>Actinomycetes</taxon>
        <taxon>Bifidobacteriales</taxon>
        <taxon>Bifidobacteriaceae</taxon>
        <taxon>Bifidobacterium</taxon>
    </lineage>
</organism>
<proteinExistence type="inferred from homology"/>
<evidence type="ECO:0000256" key="1">
    <source>
        <dbReference type="ARBA" id="ARBA00000448"/>
    </source>
</evidence>
<dbReference type="InterPro" id="IPR002772">
    <property type="entry name" value="Glyco_hydro_3_C"/>
</dbReference>
<keyword evidence="4" id="KW-0732">Signal</keyword>
<evidence type="ECO:0000313" key="8">
    <source>
        <dbReference type="EMBL" id="XDS46020.1"/>
    </source>
</evidence>
<sequence>MSNTDNATTPLYWNRALSIDERIDDLLGRMSAEEKVGQLMQLDAQHELQANILDKHIGSILHTSPKNLVAASNLVQQTRLRIPLLVGEDCIHGYSFWPGATIFPTQLAMAASWNPQLVEQVARTTAIEASSTGIHWTFSPVLCIARDLRWGRVDETFGEDPMLIGELASAMVRGYQGKGLNDPTSILATAKHFAAYSETQGGRDASESDVSHRKMRSWFLPPFERVAREGCRTFMLGYQTTDGIPITVNRWLLNDVLRDEWGFKGTLITDWDNVGRMIWEQHVQPDYCHAAAAAIHAGNDLIMTTPHFFEGALEALRLGLIAESDLDRPVRNVLRLKFELGLFENPRLPDDTSIRQSIGTAEHTRLNLEVARESLVLLRNDGTLPLLDADLAGRHKLSSDRQTNARTSDRMPLYPQHPEQKAIALVGPLADDPKNQLGDWAGGSGQVSWIKEEPRECVITVKDGLEQALPAGWALHVAKGADIATLEPDPAGTHFPDGQPRPPIQVPCKPEAAQLAQAVDASEQSDVTVAVVGDVIELVGEGRSTATLELFGAQNALLEAIASSCKRRHKPWIVVLLASKPLILPPCADEASAIVWAGNPGMQGGRAIAELLLGMIEPQGRLPISFARHAGQLPTYYNQVRGQHGLRYADLTQEPAFCFGEGLSYSHVEYGEASIDLIGRDGHHGTDRLMDVTSRDTLSVSVDVRNAGERECVETVQLYVRDTVTSASWADKELKAFRKVTLAPGEKRKVSIPLAVADCSIVDADERRVVEAGDFEALIGHSSKESDLSSVGFTVSEGAVVGGSRH</sequence>
<evidence type="ECO:0000256" key="4">
    <source>
        <dbReference type="ARBA" id="ARBA00022729"/>
    </source>
</evidence>
<dbReference type="Pfam" id="PF00933">
    <property type="entry name" value="Glyco_hydro_3"/>
    <property type="match status" value="1"/>
</dbReference>
<dbReference type="Pfam" id="PF01915">
    <property type="entry name" value="Glyco_hydro_3_C"/>
    <property type="match status" value="1"/>
</dbReference>
<comment type="similarity">
    <text evidence="2">Belongs to the glycosyl hydrolase 3 family.</text>
</comment>
<dbReference type="SMART" id="SM01217">
    <property type="entry name" value="Fn3_like"/>
    <property type="match status" value="1"/>
</dbReference>
<dbReference type="KEGG" id="bfk:QN062_08550"/>
<dbReference type="EC" id="3.2.1.21" evidence="3"/>
<dbReference type="EMBL" id="CP129675">
    <property type="protein sequence ID" value="XDS46020.1"/>
    <property type="molecule type" value="Genomic_DNA"/>
</dbReference>
<dbReference type="Pfam" id="PF14310">
    <property type="entry name" value="Fn3-like"/>
    <property type="match status" value="1"/>
</dbReference>
<accession>A0AB39UK44</accession>
<dbReference type="InterPro" id="IPR026891">
    <property type="entry name" value="Fn3-like"/>
</dbReference>
<dbReference type="EMBL" id="CP129682">
    <property type="protein sequence ID" value="XDS49198.1"/>
    <property type="molecule type" value="Genomic_DNA"/>
</dbReference>
<evidence type="ECO:0000313" key="9">
    <source>
        <dbReference type="EMBL" id="XDS49198.1"/>
    </source>
</evidence>
<dbReference type="InterPro" id="IPR017853">
    <property type="entry name" value="GH"/>
</dbReference>
<dbReference type="AlphaFoldDB" id="A0AB39UK44"/>
<evidence type="ECO:0000313" key="10">
    <source>
        <dbReference type="EMBL" id="XDS50422.1"/>
    </source>
</evidence>
<dbReference type="InterPro" id="IPR051915">
    <property type="entry name" value="Cellulose_Degrad_GH3"/>
</dbReference>
<comment type="catalytic activity">
    <reaction evidence="1">
        <text>Hydrolysis of terminal, non-reducing beta-D-glucosyl residues with release of beta-D-glucose.</text>
        <dbReference type="EC" id="3.2.1.21"/>
    </reaction>
</comment>
<dbReference type="GO" id="GO:0009251">
    <property type="term" value="P:glucan catabolic process"/>
    <property type="evidence" value="ECO:0007669"/>
    <property type="project" value="TreeGrafter"/>
</dbReference>
<evidence type="ECO:0000256" key="3">
    <source>
        <dbReference type="ARBA" id="ARBA00012744"/>
    </source>
</evidence>
<dbReference type="GO" id="GO:0008422">
    <property type="term" value="F:beta-glucosidase activity"/>
    <property type="evidence" value="ECO:0007669"/>
    <property type="project" value="UniProtKB-EC"/>
</dbReference>
<dbReference type="PANTHER" id="PTHR30620">
    <property type="entry name" value="PERIPLASMIC BETA-GLUCOSIDASE-RELATED"/>
    <property type="match status" value="1"/>
</dbReference>
<dbReference type="PRINTS" id="PR00133">
    <property type="entry name" value="GLHYDRLASE3"/>
</dbReference>
<keyword evidence="6" id="KW-0326">Glycosidase</keyword>
<feature type="domain" description="Fibronectin type III-like" evidence="7">
    <location>
        <begin position="714"/>
        <end position="783"/>
    </location>
</feature>
<name>A0AB39UK44_9BIFI</name>
<protein>
    <recommendedName>
        <fullName evidence="3">beta-glucosidase</fullName>
        <ecNumber evidence="3">3.2.1.21</ecNumber>
    </recommendedName>
</protein>
<dbReference type="RefSeq" id="WP_369341386.1">
    <property type="nucleotide sequence ID" value="NZ_CP129675.1"/>
</dbReference>
<dbReference type="Gene3D" id="2.60.40.10">
    <property type="entry name" value="Immunoglobulins"/>
    <property type="match status" value="1"/>
</dbReference>
<dbReference type="Gene3D" id="3.40.50.1700">
    <property type="entry name" value="Glycoside hydrolase family 3 C-terminal domain"/>
    <property type="match status" value="1"/>
</dbReference>
<dbReference type="InterPro" id="IPR036881">
    <property type="entry name" value="Glyco_hydro_3_C_sf"/>
</dbReference>
<dbReference type="SUPFAM" id="SSF51445">
    <property type="entry name" value="(Trans)glycosidases"/>
    <property type="match status" value="1"/>
</dbReference>
<reference evidence="9" key="1">
    <citation type="submission" date="2023-07" db="EMBL/GenBank/DDBJ databases">
        <title>Bifidobacterium aquikefiriaerophilum sp. nov. and Bifidobacterium eccum sp. nov., isolated from water kefir.</title>
        <authorList>
            <person name="Breselge S."/>
            <person name="Bellassi P."/>
            <person name="Barcenilla C."/>
            <person name="Alvarez-Ordonez A."/>
            <person name="Morelli L."/>
            <person name="Cotter P.D."/>
        </authorList>
    </citation>
    <scope>NUCLEOTIDE SEQUENCE</scope>
    <source>
        <strain evidence="10">WK012_4_13</strain>
        <strain evidence="9">WK013_4_14</strain>
        <strain evidence="8">WK048_4_13</strain>
    </source>
</reference>
<dbReference type="InterPro" id="IPR036962">
    <property type="entry name" value="Glyco_hydro_3_N_sf"/>
</dbReference>
<dbReference type="InterPro" id="IPR013783">
    <property type="entry name" value="Ig-like_fold"/>
</dbReference>
<dbReference type="InterPro" id="IPR001764">
    <property type="entry name" value="Glyco_hydro_3_N"/>
</dbReference>
<dbReference type="PANTHER" id="PTHR30620:SF16">
    <property type="entry name" value="LYSOSOMAL BETA GLUCOSIDASE"/>
    <property type="match status" value="1"/>
</dbReference>